<sequence length="882" mass="100239">MGFPEMSSHCLQMFFKGKPPVNQFLGRAYLCQSQLYTPVSTDNLVIIYWKFVRPFLKPGFRHFLIPSLSQIVPALKHRSKEDKDWTAELMLELMDCFLDASKIEEAIEFSSTAAAFIKENVPGKYKQLFSLMDPGKEIELDCLECDCEVQKLGPKIETYGKSVVEAQRKVIQKLELILNRAIRVRNPNIIQAVCATLWNICLPLLQHNLQQHVRKPLLSIAEVLEKIDSMLTLFRCQVHMELARIEEKSDRIEAAMEHLQKAIYLDNSGQYHEYLKMAFHRLNLSTMLYKSLERLEDQASLMIEQAKKGTSKDSVRKKRSLLVNAGLALAPEAFQIVLDSENEAKVASSKTKGQISYLCAKAEHHTRNVEKADGHLKRIGHENEKERIRLWSEIAKTARKQSVWDVCRAACRFCLLYDDCQMTKASKRKKGKLCTYVCYYSTRLSSRLMQRIDLLRTLAEIRFINAEATIHLLRTEGVELNNHAVFPVETSLQSAGHCMPQTGHESEWNTYRYWIDHLSKYAMENFLRAAKIGEELNESWIVHNTVVYVLNHNKHLIASKRQREIVEPLHILFNAIRNTGSTAILVTLCNALARGLILPWIPKPIPKPDEKKAPPKVYEKSVSVPTLSVDPAGIHDIKAAIEVCEFAMHLPNGSVPDELVPIAMRQQVIATWVKARQLVQHQIGRWHGSDEETNDEGSSPMAKVFTGLEMYSCNGLGLMDFSLPNLAQLVKMALECNWPDSLVQLQTLTRLTHFAHTIHDHELVMMCSQKILEMDDNLNDYTLRQEMLSIAACTQGKSIMENLAGKKHLRVAASKSFVESARYAGEAGNIALAMIAARHFWNACLPFIGSSADRQQLKMPTEIILKSIIKASEAKTKQVINK</sequence>
<dbReference type="PANTHER" id="PTHR15977:SF15">
    <property type="entry name" value="CILIA- AND FLAGELLA-ASSOCIATED PROTEIN 46"/>
    <property type="match status" value="1"/>
</dbReference>
<dbReference type="PANTHER" id="PTHR15977">
    <property type="entry name" value="CILIA- AND FLAGELLA-ASSOCIATED PROTEIN 46"/>
    <property type="match status" value="1"/>
</dbReference>
<accession>A0A8D2KS53</accession>
<protein>
    <recommendedName>
        <fullName evidence="3">Cilia and flagella associated protein 46</fullName>
    </recommendedName>
</protein>
<dbReference type="GO" id="GO:0035082">
    <property type="term" value="P:axoneme assembly"/>
    <property type="evidence" value="ECO:0007669"/>
    <property type="project" value="InterPro"/>
</dbReference>
<evidence type="ECO:0000313" key="2">
    <source>
        <dbReference type="Proteomes" id="UP000694545"/>
    </source>
</evidence>
<dbReference type="AlphaFoldDB" id="A0A8D2KS53"/>
<dbReference type="Ensembl" id="ENSVKKT00000004178.1">
    <property type="protein sequence ID" value="ENSVKKP00000004067.1"/>
    <property type="gene ID" value="ENSVKKG00000003046.1"/>
</dbReference>
<dbReference type="OMA" id="EIQEGWI"/>
<evidence type="ECO:0008006" key="3">
    <source>
        <dbReference type="Google" id="ProtNLM"/>
    </source>
</evidence>
<reference evidence="1" key="2">
    <citation type="submission" date="2025-09" db="UniProtKB">
        <authorList>
            <consortium name="Ensembl"/>
        </authorList>
    </citation>
    <scope>IDENTIFICATION</scope>
</reference>
<reference evidence="1" key="1">
    <citation type="submission" date="2025-08" db="UniProtKB">
        <authorList>
            <consortium name="Ensembl"/>
        </authorList>
    </citation>
    <scope>IDENTIFICATION</scope>
</reference>
<name>A0A8D2KS53_VARKO</name>
<evidence type="ECO:0000313" key="1">
    <source>
        <dbReference type="Ensembl" id="ENSVKKP00000004067.1"/>
    </source>
</evidence>
<organism evidence="1 2">
    <name type="scientific">Varanus komodoensis</name>
    <name type="common">Komodo dragon</name>
    <dbReference type="NCBI Taxonomy" id="61221"/>
    <lineage>
        <taxon>Eukaryota</taxon>
        <taxon>Metazoa</taxon>
        <taxon>Chordata</taxon>
        <taxon>Craniata</taxon>
        <taxon>Vertebrata</taxon>
        <taxon>Euteleostomi</taxon>
        <taxon>Lepidosauria</taxon>
        <taxon>Squamata</taxon>
        <taxon>Bifurcata</taxon>
        <taxon>Unidentata</taxon>
        <taxon>Episquamata</taxon>
        <taxon>Toxicofera</taxon>
        <taxon>Anguimorpha</taxon>
        <taxon>Paleoanguimorpha</taxon>
        <taxon>Varanoidea</taxon>
        <taxon>Varanidae</taxon>
        <taxon>Varanus</taxon>
    </lineage>
</organism>
<dbReference type="Proteomes" id="UP000694545">
    <property type="component" value="Unplaced"/>
</dbReference>
<proteinExistence type="predicted"/>
<keyword evidence="2" id="KW-1185">Reference proteome</keyword>
<dbReference type="InterPro" id="IPR039586">
    <property type="entry name" value="CFAP46"/>
</dbReference>
<dbReference type="GO" id="GO:0060294">
    <property type="term" value="P:cilium movement involved in cell motility"/>
    <property type="evidence" value="ECO:0007669"/>
    <property type="project" value="InterPro"/>
</dbReference>